<keyword evidence="1" id="KW-1133">Transmembrane helix</keyword>
<dbReference type="KEGG" id="abut:Ami103574_10815"/>
<protein>
    <recommendedName>
        <fullName evidence="2">SAF domain-containing protein</fullName>
    </recommendedName>
</protein>
<accession>A0A858BXY9</accession>
<dbReference type="Pfam" id="PF08666">
    <property type="entry name" value="SAF"/>
    <property type="match status" value="1"/>
</dbReference>
<evidence type="ECO:0000256" key="1">
    <source>
        <dbReference type="SAM" id="Phobius"/>
    </source>
</evidence>
<feature type="domain" description="SAF" evidence="2">
    <location>
        <begin position="52"/>
        <end position="113"/>
    </location>
</feature>
<sequence length="237" mass="25784">MGLFSKKPKPTALKSKSSFEKRKLFGILLIIIALVISFVVTPILSNSKNQTETIAIAKNDIRKGTVISESEISFAERGVFGLKGYITKKADVIGKPAAADISQGDNITTNKIGKENISRLQAIINEQNGLTTISIKSNAAGLASHLRAGDIVKVYNIIEDEYSGNTIVQNPDLQRVEIYDIENADAESIDKNQSKGDLSSSNEKVASTITFITSPDQERALLQAEYNGSIHVVFVER</sequence>
<feature type="transmembrane region" description="Helical" evidence="1">
    <location>
        <begin position="24"/>
        <end position="44"/>
    </location>
</feature>
<dbReference type="SMART" id="SM00858">
    <property type="entry name" value="SAF"/>
    <property type="match status" value="1"/>
</dbReference>
<evidence type="ECO:0000313" key="4">
    <source>
        <dbReference type="Proteomes" id="UP000466848"/>
    </source>
</evidence>
<gene>
    <name evidence="3" type="ORF">Ami103574_10815</name>
</gene>
<keyword evidence="1" id="KW-0812">Transmembrane</keyword>
<dbReference type="CDD" id="cd11614">
    <property type="entry name" value="SAF_CpaB_FlgA_like"/>
    <property type="match status" value="1"/>
</dbReference>
<name>A0A858BXY9_9FIRM</name>
<evidence type="ECO:0000259" key="2">
    <source>
        <dbReference type="SMART" id="SM00858"/>
    </source>
</evidence>
<organism evidence="3 4">
    <name type="scientific">Aminipila butyrica</name>
    <dbReference type="NCBI Taxonomy" id="433296"/>
    <lineage>
        <taxon>Bacteria</taxon>
        <taxon>Bacillati</taxon>
        <taxon>Bacillota</taxon>
        <taxon>Clostridia</taxon>
        <taxon>Peptostreptococcales</taxon>
        <taxon>Anaerovoracaceae</taxon>
        <taxon>Aminipila</taxon>
    </lineage>
</organism>
<dbReference type="EMBL" id="CP048649">
    <property type="protein sequence ID" value="QIB69780.1"/>
    <property type="molecule type" value="Genomic_DNA"/>
</dbReference>
<keyword evidence="1" id="KW-0472">Membrane</keyword>
<dbReference type="InterPro" id="IPR031571">
    <property type="entry name" value="RcpC_dom"/>
</dbReference>
<keyword evidence="4" id="KW-1185">Reference proteome</keyword>
<proteinExistence type="predicted"/>
<dbReference type="RefSeq" id="WP_163067020.1">
    <property type="nucleotide sequence ID" value="NZ_CP048649.1"/>
</dbReference>
<reference evidence="3 4" key="1">
    <citation type="submission" date="2020-02" db="EMBL/GenBank/DDBJ databases">
        <authorList>
            <person name="Kim Y.B."/>
            <person name="Roh S.W."/>
        </authorList>
    </citation>
    <scope>NUCLEOTIDE SEQUENCE [LARGE SCALE GENOMIC DNA]</scope>
    <source>
        <strain evidence="3 4">DSM 103574</strain>
    </source>
</reference>
<dbReference type="Gene3D" id="3.90.1210.10">
    <property type="entry name" value="Antifreeze-like/N-acetylneuraminic acid synthase C-terminal domain"/>
    <property type="match status" value="1"/>
</dbReference>
<dbReference type="Proteomes" id="UP000466848">
    <property type="component" value="Chromosome"/>
</dbReference>
<dbReference type="InterPro" id="IPR013974">
    <property type="entry name" value="SAF"/>
</dbReference>
<dbReference type="Pfam" id="PF16976">
    <property type="entry name" value="RcpC"/>
    <property type="match status" value="1"/>
</dbReference>
<evidence type="ECO:0000313" key="3">
    <source>
        <dbReference type="EMBL" id="QIB69780.1"/>
    </source>
</evidence>
<dbReference type="AlphaFoldDB" id="A0A858BXY9"/>